<dbReference type="Pfam" id="PF22352">
    <property type="entry name" value="K319L-like_PKD"/>
    <property type="match status" value="1"/>
</dbReference>
<evidence type="ECO:0008006" key="4">
    <source>
        <dbReference type="Google" id="ProtNLM"/>
    </source>
</evidence>
<evidence type="ECO:0000256" key="1">
    <source>
        <dbReference type="SAM" id="SignalP"/>
    </source>
</evidence>
<dbReference type="InterPro" id="IPR013783">
    <property type="entry name" value="Ig-like_fold"/>
</dbReference>
<dbReference type="OrthoDB" id="2129641at2759"/>
<organism evidence="2 3">
    <name type="scientific">Morchella conica CCBAS932</name>
    <dbReference type="NCBI Taxonomy" id="1392247"/>
    <lineage>
        <taxon>Eukaryota</taxon>
        <taxon>Fungi</taxon>
        <taxon>Dikarya</taxon>
        <taxon>Ascomycota</taxon>
        <taxon>Pezizomycotina</taxon>
        <taxon>Pezizomycetes</taxon>
        <taxon>Pezizales</taxon>
        <taxon>Morchellaceae</taxon>
        <taxon>Morchella</taxon>
    </lineage>
</organism>
<dbReference type="Gene3D" id="2.60.40.10">
    <property type="entry name" value="Immunoglobulins"/>
    <property type="match status" value="1"/>
</dbReference>
<gene>
    <name evidence="2" type="ORF">P167DRAFT_526005</name>
</gene>
<reference evidence="2 3" key="1">
    <citation type="journal article" date="2018" name="Nat. Ecol. Evol.">
        <title>Pezizomycetes genomes reveal the molecular basis of ectomycorrhizal truffle lifestyle.</title>
        <authorList>
            <person name="Murat C."/>
            <person name="Payen T."/>
            <person name="Noel B."/>
            <person name="Kuo A."/>
            <person name="Morin E."/>
            <person name="Chen J."/>
            <person name="Kohler A."/>
            <person name="Krizsan K."/>
            <person name="Balestrini R."/>
            <person name="Da Silva C."/>
            <person name="Montanini B."/>
            <person name="Hainaut M."/>
            <person name="Levati E."/>
            <person name="Barry K.W."/>
            <person name="Belfiori B."/>
            <person name="Cichocki N."/>
            <person name="Clum A."/>
            <person name="Dockter R.B."/>
            <person name="Fauchery L."/>
            <person name="Guy J."/>
            <person name="Iotti M."/>
            <person name="Le Tacon F."/>
            <person name="Lindquist E.A."/>
            <person name="Lipzen A."/>
            <person name="Malagnac F."/>
            <person name="Mello A."/>
            <person name="Molinier V."/>
            <person name="Miyauchi S."/>
            <person name="Poulain J."/>
            <person name="Riccioni C."/>
            <person name="Rubini A."/>
            <person name="Sitrit Y."/>
            <person name="Splivallo R."/>
            <person name="Traeger S."/>
            <person name="Wang M."/>
            <person name="Zifcakova L."/>
            <person name="Wipf D."/>
            <person name="Zambonelli A."/>
            <person name="Paolocci F."/>
            <person name="Nowrousian M."/>
            <person name="Ottonello S."/>
            <person name="Baldrian P."/>
            <person name="Spatafora J.W."/>
            <person name="Henrissat B."/>
            <person name="Nagy L.G."/>
            <person name="Aury J.M."/>
            <person name="Wincker P."/>
            <person name="Grigoriev I.V."/>
            <person name="Bonfante P."/>
            <person name="Martin F.M."/>
        </authorList>
    </citation>
    <scope>NUCLEOTIDE SEQUENCE [LARGE SCALE GENOMIC DNA]</scope>
    <source>
        <strain evidence="2 3">CCBAS932</strain>
    </source>
</reference>
<proteinExistence type="predicted"/>
<evidence type="ECO:0000313" key="2">
    <source>
        <dbReference type="EMBL" id="RPB10263.1"/>
    </source>
</evidence>
<sequence length="649" mass="68620">MQLTISILCFFTFLLQLTCTLGQVTADPYNPSPFSAIGVLQAATVANVSDVLSGGTLSVNGMNIIIPRNLLVTLPSITVSWSELFTSAGALNFPRFGVTEWEVTVSANRKNGVYIAGLVYISQKFGHTANGFITAIDYASGVMYVGGAWPDASNPAPTGTKVIINDPVGRFGRVYDAWPLLTADTDNPSIRAATGFPMCLPRTNPATTDDPLCPSKNRPKNTNGIPLSVYQFEAPPVASGRPDPNFFAPFMVGDYITYSGVYVDTNLVAAYSIEANLGFYTAPGTKPVYLAITEAQFGIVGNPAGEFAQTRIEGYTTDQTQNVEVYALDVDPCTGVTTERLLSSVVPRPDGRRGQWRYRPTPDITPSSREVLARVPSASMVNGNGITAGQYVQPIMDDGFIFPELVLFGNPEVVFDFDELPWLAKGAGPWLGGIPGAAEDLNGPIVGRLDPWPGVRADAAPVCNNVAPAVPVANAGPDISVTVGQVVTLSGRTDTSNLPENTLTYKWLQTSAGTTMVLSCSTDGKTCTFTAPGTPTTMEFELQVSNAAGNSADKVAVSVVASLPDTITLVSQDYSNRRGTGTLAIEARSSVTDGSSILSLEIVNPNYPSTAMTALGNGRFSSTTSGLARRPASIIITSSRGSRLQVAVN</sequence>
<dbReference type="InParanoid" id="A0A3N4KI96"/>
<accession>A0A3N4KI96</accession>
<dbReference type="Proteomes" id="UP000277580">
    <property type="component" value="Unassembled WGS sequence"/>
</dbReference>
<protein>
    <recommendedName>
        <fullName evidence="4">Ig-like domain-containing protein</fullName>
    </recommendedName>
</protein>
<feature type="chain" id="PRO_5018258554" description="Ig-like domain-containing protein" evidence="1">
    <location>
        <begin position="23"/>
        <end position="649"/>
    </location>
</feature>
<keyword evidence="3" id="KW-1185">Reference proteome</keyword>
<keyword evidence="1" id="KW-0732">Signal</keyword>
<name>A0A3N4KI96_9PEZI</name>
<feature type="signal peptide" evidence="1">
    <location>
        <begin position="1"/>
        <end position="22"/>
    </location>
</feature>
<evidence type="ECO:0000313" key="3">
    <source>
        <dbReference type="Proteomes" id="UP000277580"/>
    </source>
</evidence>
<dbReference type="AlphaFoldDB" id="A0A3N4KI96"/>
<dbReference type="EMBL" id="ML119144">
    <property type="protein sequence ID" value="RPB10263.1"/>
    <property type="molecule type" value="Genomic_DNA"/>
</dbReference>